<evidence type="ECO:0000256" key="4">
    <source>
        <dbReference type="ARBA" id="ARBA00020295"/>
    </source>
</evidence>
<dbReference type="Gene3D" id="3.20.20.80">
    <property type="entry name" value="Glycosidases"/>
    <property type="match status" value="1"/>
</dbReference>
<evidence type="ECO:0000256" key="5">
    <source>
        <dbReference type="ARBA" id="ARBA00022676"/>
    </source>
</evidence>
<comment type="catalytic activity">
    <reaction evidence="1">
        <text>Transfers a segment of a (1-&gt;4)-alpha-D-glucan to a new position in an acceptor, which may be glucose or a (1-&gt;4)-alpha-D-glucan.</text>
        <dbReference type="EC" id="2.4.1.25"/>
    </reaction>
</comment>
<evidence type="ECO:0000256" key="6">
    <source>
        <dbReference type="ARBA" id="ARBA00022679"/>
    </source>
</evidence>
<dbReference type="GO" id="GO:0005975">
    <property type="term" value="P:carbohydrate metabolic process"/>
    <property type="evidence" value="ECO:0007669"/>
    <property type="project" value="InterPro"/>
</dbReference>
<comment type="caution">
    <text evidence="10">The sequence shown here is derived from an EMBL/GenBank/DDBJ whole genome shotgun (WGS) entry which is preliminary data.</text>
</comment>
<evidence type="ECO:0000256" key="7">
    <source>
        <dbReference type="ARBA" id="ARBA00023277"/>
    </source>
</evidence>
<dbReference type="AlphaFoldDB" id="A0A2H0B582"/>
<evidence type="ECO:0000256" key="9">
    <source>
        <dbReference type="ARBA" id="ARBA00031501"/>
    </source>
</evidence>
<proteinExistence type="inferred from homology"/>
<evidence type="ECO:0000256" key="1">
    <source>
        <dbReference type="ARBA" id="ARBA00000439"/>
    </source>
</evidence>
<dbReference type="Proteomes" id="UP000229459">
    <property type="component" value="Unassembled WGS sequence"/>
</dbReference>
<dbReference type="InterPro" id="IPR003385">
    <property type="entry name" value="Glyco_hydro_77"/>
</dbReference>
<gene>
    <name evidence="10" type="ORF">COX08_04365</name>
</gene>
<sequence length="611" mass="71469">MPEQLLQLPLWVRFGASQKLAGLNAYSPLYLRNSNHDYGGGDFGDLFVLIEKAKETGFSVIQLLPLYDTGDNTSPYMPVSFFALNPIFLWIDDPIFNNLANKLKENQQHWTSQQTNSQINYQQMYDFKTAFLQEVYLSLKNNSNFVKYKDNITAEIKDYAKFCSLKQNQKTDWQKWETNKVTQNEDFYLFGQWLLTKQLKQVKEYADKHEIYLCLDKPLYLQLQSSDVWANQELFYLKKDGYSEFVSGCNNPSDPFGAQVWGHPVFQFTQKSIAIERYFIKSIAYLSQFCHVIRLDHVLALIWKYYLIDPNTQIGKHIKATGYQILQHIIDSFPNIHFIAEDSGFESEQEIDLPLQNLGLLGVRCLQWASQRNQNSNNYPYTTTIYASTHDTKSLINWYQTLDIDKLNFIALDLKNNKPSNPQQILNQVFSYLYQSSAQLVFISLPDLLFDTRRINIPGTTNNYNWQKRMIRNIEEIDFSDINKLINKFRRNQLVLSPKLTVSKVVHPQIKNLSSKDKLELIVASNYKIGEFIVNTNLQYENGNSNWQELIFDVNGYWEVRNLDIKLYYLKISLTNCIKGNYELSLCVKFNNGELLNLYEYAKNLKINILQ</sequence>
<dbReference type="PANTHER" id="PTHR32438:SF5">
    <property type="entry name" value="4-ALPHA-GLUCANOTRANSFERASE DPE1, CHLOROPLASTIC_AMYLOPLASTIC"/>
    <property type="match status" value="1"/>
</dbReference>
<evidence type="ECO:0000256" key="8">
    <source>
        <dbReference type="ARBA" id="ARBA00031423"/>
    </source>
</evidence>
<dbReference type="PANTHER" id="PTHR32438">
    <property type="entry name" value="4-ALPHA-GLUCANOTRANSFERASE DPE1, CHLOROPLASTIC/AMYLOPLASTIC"/>
    <property type="match status" value="1"/>
</dbReference>
<accession>A0A2H0B582</accession>
<organism evidence="10 11">
    <name type="scientific">Candidatus Beckwithbacteria bacterium CG23_combo_of_CG06-09_8_20_14_all_34_8</name>
    <dbReference type="NCBI Taxonomy" id="1974497"/>
    <lineage>
        <taxon>Bacteria</taxon>
        <taxon>Candidatus Beckwithiibacteriota</taxon>
    </lineage>
</organism>
<comment type="similarity">
    <text evidence="2">Belongs to the disproportionating enzyme family.</text>
</comment>
<dbReference type="EMBL" id="PCSR01000103">
    <property type="protein sequence ID" value="PIP52812.1"/>
    <property type="molecule type" value="Genomic_DNA"/>
</dbReference>
<keyword evidence="6" id="KW-0808">Transferase</keyword>
<evidence type="ECO:0000313" key="10">
    <source>
        <dbReference type="EMBL" id="PIP52812.1"/>
    </source>
</evidence>
<evidence type="ECO:0000313" key="11">
    <source>
        <dbReference type="Proteomes" id="UP000229459"/>
    </source>
</evidence>
<dbReference type="InterPro" id="IPR017853">
    <property type="entry name" value="GH"/>
</dbReference>
<evidence type="ECO:0000256" key="3">
    <source>
        <dbReference type="ARBA" id="ARBA00012560"/>
    </source>
</evidence>
<dbReference type="Pfam" id="PF02446">
    <property type="entry name" value="Glyco_hydro_77"/>
    <property type="match status" value="1"/>
</dbReference>
<dbReference type="GO" id="GO:0004134">
    <property type="term" value="F:4-alpha-glucanotransferase activity"/>
    <property type="evidence" value="ECO:0007669"/>
    <property type="project" value="UniProtKB-EC"/>
</dbReference>
<reference evidence="10 11" key="1">
    <citation type="submission" date="2017-09" db="EMBL/GenBank/DDBJ databases">
        <title>Depth-based differentiation of microbial function through sediment-hosted aquifers and enrichment of novel symbionts in the deep terrestrial subsurface.</title>
        <authorList>
            <person name="Probst A.J."/>
            <person name="Ladd B."/>
            <person name="Jarett J.K."/>
            <person name="Geller-Mcgrath D.E."/>
            <person name="Sieber C.M."/>
            <person name="Emerson J.B."/>
            <person name="Anantharaman K."/>
            <person name="Thomas B.C."/>
            <person name="Malmstrom R."/>
            <person name="Stieglmeier M."/>
            <person name="Klingl A."/>
            <person name="Woyke T."/>
            <person name="Ryan C.M."/>
            <person name="Banfield J.F."/>
        </authorList>
    </citation>
    <scope>NUCLEOTIDE SEQUENCE [LARGE SCALE GENOMIC DNA]</scope>
    <source>
        <strain evidence="10">CG23_combo_of_CG06-09_8_20_14_all_34_8</strain>
    </source>
</reference>
<name>A0A2H0B582_9BACT</name>
<dbReference type="EC" id="2.4.1.25" evidence="3"/>
<protein>
    <recommendedName>
        <fullName evidence="4">4-alpha-glucanotransferase</fullName>
        <ecNumber evidence="3">2.4.1.25</ecNumber>
    </recommendedName>
    <alternativeName>
        <fullName evidence="8">Amylomaltase</fullName>
    </alternativeName>
    <alternativeName>
        <fullName evidence="9">Disproportionating enzyme</fullName>
    </alternativeName>
</protein>
<keyword evidence="5" id="KW-0328">Glycosyltransferase</keyword>
<keyword evidence="7" id="KW-0119">Carbohydrate metabolism</keyword>
<dbReference type="SUPFAM" id="SSF51445">
    <property type="entry name" value="(Trans)glycosidases"/>
    <property type="match status" value="1"/>
</dbReference>
<evidence type="ECO:0000256" key="2">
    <source>
        <dbReference type="ARBA" id="ARBA00005684"/>
    </source>
</evidence>